<reference evidence="6 7" key="1">
    <citation type="submission" date="2014-02" db="EMBL/GenBank/DDBJ databases">
        <title>The genome sequence of the entomopathogenic fungus Metarhizium robertsii ARSEF 2575.</title>
        <authorList>
            <person name="Giuliano Garisto Donzelli B."/>
            <person name="Roe B.A."/>
            <person name="Macmil S.L."/>
            <person name="Krasnoff S.B."/>
            <person name="Gibson D.M."/>
        </authorList>
    </citation>
    <scope>NUCLEOTIDE SEQUENCE [LARGE SCALE GENOMIC DNA]</scope>
    <source>
        <strain evidence="6 7">ARSEF 2575</strain>
    </source>
</reference>
<feature type="domain" description="CENP-V/GFA" evidence="5">
    <location>
        <begin position="2"/>
        <end position="122"/>
    </location>
</feature>
<evidence type="ECO:0000259" key="5">
    <source>
        <dbReference type="PROSITE" id="PS51891"/>
    </source>
</evidence>
<dbReference type="Proteomes" id="UP000030151">
    <property type="component" value="Unassembled WGS sequence"/>
</dbReference>
<evidence type="ECO:0000313" key="6">
    <source>
        <dbReference type="EMBL" id="EXU98667.1"/>
    </source>
</evidence>
<organism evidence="6 7">
    <name type="scientific">Metarhizium robertsii</name>
    <dbReference type="NCBI Taxonomy" id="568076"/>
    <lineage>
        <taxon>Eukaryota</taxon>
        <taxon>Fungi</taxon>
        <taxon>Dikarya</taxon>
        <taxon>Ascomycota</taxon>
        <taxon>Pezizomycotina</taxon>
        <taxon>Sordariomycetes</taxon>
        <taxon>Hypocreomycetidae</taxon>
        <taxon>Hypocreales</taxon>
        <taxon>Clavicipitaceae</taxon>
        <taxon>Metarhizium</taxon>
    </lineage>
</organism>
<accession>A0A0A1USH9</accession>
<evidence type="ECO:0000256" key="4">
    <source>
        <dbReference type="ARBA" id="ARBA00023239"/>
    </source>
</evidence>
<gene>
    <name evidence="6" type="ORF">X797_008142</name>
</gene>
<comment type="similarity">
    <text evidence="1">Belongs to the Gfa family.</text>
</comment>
<protein>
    <submittedName>
        <fullName evidence="6">Glutathione-dependent formaldehyde-activating family protein</fullName>
    </submittedName>
</protein>
<sequence length="134" mass="14035">MVEGGCLCGSIRIKSTGEIKAKALCHCLDCHKITGSLFSTNLLVADDGFSVTKGTPKQFSKTADSGKAITSFFCGDCGSTLWRQSDTYAGLKIIKAGTLDGNALEDANPAVELFVVNRPSWLPAFAGAVQNDAA</sequence>
<dbReference type="PROSITE" id="PS51891">
    <property type="entry name" value="CENP_V_GFA"/>
    <property type="match status" value="1"/>
</dbReference>
<dbReference type="PANTHER" id="PTHR33337:SF30">
    <property type="entry name" value="DUF636 DOMAIN PROTEIN (AFU_ORTHOLOGUE AFUA_1G03180)"/>
    <property type="match status" value="1"/>
</dbReference>
<keyword evidence="2" id="KW-0479">Metal-binding</keyword>
<dbReference type="PANTHER" id="PTHR33337">
    <property type="entry name" value="GFA DOMAIN-CONTAINING PROTEIN"/>
    <property type="match status" value="1"/>
</dbReference>
<dbReference type="HOGENOM" id="CLU_055491_3_6_1"/>
<dbReference type="Gene3D" id="3.90.1590.10">
    <property type="entry name" value="glutathione-dependent formaldehyde- activating enzyme (gfa)"/>
    <property type="match status" value="1"/>
</dbReference>
<dbReference type="eggNOG" id="ENOG502S5AR">
    <property type="taxonomic scope" value="Eukaryota"/>
</dbReference>
<dbReference type="InterPro" id="IPR011057">
    <property type="entry name" value="Mss4-like_sf"/>
</dbReference>
<comment type="caution">
    <text evidence="6">The sequence shown here is derived from an EMBL/GenBank/DDBJ whole genome shotgun (WGS) entry which is preliminary data.</text>
</comment>
<dbReference type="AlphaFoldDB" id="A0A0A1USH9"/>
<dbReference type="SUPFAM" id="SSF51316">
    <property type="entry name" value="Mss4-like"/>
    <property type="match status" value="1"/>
</dbReference>
<dbReference type="GO" id="GO:0046872">
    <property type="term" value="F:metal ion binding"/>
    <property type="evidence" value="ECO:0007669"/>
    <property type="project" value="UniProtKB-KW"/>
</dbReference>
<keyword evidence="3" id="KW-0862">Zinc</keyword>
<evidence type="ECO:0000256" key="3">
    <source>
        <dbReference type="ARBA" id="ARBA00022833"/>
    </source>
</evidence>
<evidence type="ECO:0000256" key="1">
    <source>
        <dbReference type="ARBA" id="ARBA00005495"/>
    </source>
</evidence>
<dbReference type="InterPro" id="IPR006913">
    <property type="entry name" value="CENP-V/GFA"/>
</dbReference>
<evidence type="ECO:0000256" key="2">
    <source>
        <dbReference type="ARBA" id="ARBA00022723"/>
    </source>
</evidence>
<dbReference type="EMBL" id="JELW01000024">
    <property type="protein sequence ID" value="EXU98667.1"/>
    <property type="molecule type" value="Genomic_DNA"/>
</dbReference>
<evidence type="ECO:0000313" key="7">
    <source>
        <dbReference type="Proteomes" id="UP000030151"/>
    </source>
</evidence>
<dbReference type="Pfam" id="PF04828">
    <property type="entry name" value="GFA"/>
    <property type="match status" value="1"/>
</dbReference>
<dbReference type="GO" id="GO:0016846">
    <property type="term" value="F:carbon-sulfur lyase activity"/>
    <property type="evidence" value="ECO:0007669"/>
    <property type="project" value="InterPro"/>
</dbReference>
<proteinExistence type="inferred from homology"/>
<keyword evidence="4" id="KW-0456">Lyase</keyword>
<name>A0A0A1USH9_9HYPO</name>
<dbReference type="OrthoDB" id="428768at2759"/>